<organism evidence="1 2">
    <name type="scientific">Hypoxylon rubiginosum</name>
    <dbReference type="NCBI Taxonomy" id="110542"/>
    <lineage>
        <taxon>Eukaryota</taxon>
        <taxon>Fungi</taxon>
        <taxon>Dikarya</taxon>
        <taxon>Ascomycota</taxon>
        <taxon>Pezizomycotina</taxon>
        <taxon>Sordariomycetes</taxon>
        <taxon>Xylariomycetidae</taxon>
        <taxon>Xylariales</taxon>
        <taxon>Hypoxylaceae</taxon>
        <taxon>Hypoxylon</taxon>
    </lineage>
</organism>
<accession>A0ACB9Z3T2</accession>
<gene>
    <name evidence="1" type="ORF">F4820DRAFT_446976</name>
</gene>
<name>A0ACB9Z3T2_9PEZI</name>
<protein>
    <submittedName>
        <fullName evidence="1">Polyketide synthase</fullName>
    </submittedName>
</protein>
<dbReference type="Proteomes" id="UP001497700">
    <property type="component" value="Unassembled WGS sequence"/>
</dbReference>
<evidence type="ECO:0000313" key="1">
    <source>
        <dbReference type="EMBL" id="KAI4866439.1"/>
    </source>
</evidence>
<reference evidence="1 2" key="1">
    <citation type="journal article" date="2022" name="New Phytol.">
        <title>Ecological generalism drives hyperdiversity of secondary metabolite gene clusters in xylarialean endophytes.</title>
        <authorList>
            <person name="Franco M.E.E."/>
            <person name="Wisecaver J.H."/>
            <person name="Arnold A.E."/>
            <person name="Ju Y.M."/>
            <person name="Slot J.C."/>
            <person name="Ahrendt S."/>
            <person name="Moore L.P."/>
            <person name="Eastman K.E."/>
            <person name="Scott K."/>
            <person name="Konkel Z."/>
            <person name="Mondo S.J."/>
            <person name="Kuo A."/>
            <person name="Hayes R.D."/>
            <person name="Haridas S."/>
            <person name="Andreopoulos B."/>
            <person name="Riley R."/>
            <person name="LaButti K."/>
            <person name="Pangilinan J."/>
            <person name="Lipzen A."/>
            <person name="Amirebrahimi M."/>
            <person name="Yan J."/>
            <person name="Adam C."/>
            <person name="Keymanesh K."/>
            <person name="Ng V."/>
            <person name="Louie K."/>
            <person name="Northen T."/>
            <person name="Drula E."/>
            <person name="Henrissat B."/>
            <person name="Hsieh H.M."/>
            <person name="Youens-Clark K."/>
            <person name="Lutzoni F."/>
            <person name="Miadlikowska J."/>
            <person name="Eastwood D.C."/>
            <person name="Hamelin R.C."/>
            <person name="Grigoriev I.V."/>
            <person name="U'Ren J.M."/>
        </authorList>
    </citation>
    <scope>NUCLEOTIDE SEQUENCE [LARGE SCALE GENOMIC DNA]</scope>
    <source>
        <strain evidence="1 2">CBS 119005</strain>
    </source>
</reference>
<comment type="caution">
    <text evidence="1">The sequence shown here is derived from an EMBL/GenBank/DDBJ whole genome shotgun (WGS) entry which is preliminary data.</text>
</comment>
<proteinExistence type="predicted"/>
<evidence type="ECO:0000313" key="2">
    <source>
        <dbReference type="Proteomes" id="UP001497700"/>
    </source>
</evidence>
<keyword evidence="2" id="KW-1185">Reference proteome</keyword>
<dbReference type="EMBL" id="MU393458">
    <property type="protein sequence ID" value="KAI4866439.1"/>
    <property type="molecule type" value="Genomic_DNA"/>
</dbReference>
<sequence>MLPTTTPPNEPIAIVGSACHFAGSVNSPSELWELLRNPRDIRSEIPESRFNAQAFYHKNHAHHGHSNVMYSYLIEDDIRRFDAEFFGINPVEAAAMDPQQRMFVETVYEAIEAAGMTIEGLRKSDTGVFVGAMCADYEAMQFRDLDAIPTYLATGTARSILSNRVSYLFDWHGPCMTVDTACSSSLVAVHLAVKALRSGETKMALAGGSNLILGPESYIMESKLKMLSPDGLGRMWDRKANGYARGDGVAAIVLKKLSSAILDGDHIECILRETGVNQDGATPGITMPSATAQQALIERTYANAGLDLRLVSDQPQLFEAHGTGTPAGDPIEAEAISKAFFGQDNPIHSPTDHLLVGSFKTILGHTEGTAGIAAILKASLEIQHGQITPNLHFDDINPAIVPFYGNLQIPKIAQAWPESLGAPRRASVNCFGFGGTNAHAILESWNCGVSPNSATTPPRPLFTPFLFSAASEASLRANLLATATHLADHPPFDTHRLAYTMRQRRSVFSHRIAYAAASLEDLSAKILSSLGDKNIPIGVTAKRSGEGGLSRILGIFTGQGAQYSRMGATLIEESSLASTIIGDLELHLSELPDADRPTWSLRSELVASASLVHEAAISQPLCTAVQILIVDILRLAQVEFDIVIGHSSGEIAAAYAAGYLTARDAIVIAYYRGFCCKYAASPNDNVKGAMLAVGTSIEDATKLCEDELFAGRINVAASNSPTSITISGDEDAIVELETVLGDEGKFNRRLRVDYAYHSLHMLPCTAPYIESLLRANVKFQTPPESNRPLWYTTVYEESLVNPDAIPSVEYWSENMTKPVLFNQALAAALADHPDLGVVLEVGPHPALRSPASQSIHDILTRNVPYHGCLDRKMDAIQSMSGCLAFLWSHMEERSVDISAYEMAVAGTGESLFTPVKGLPPYRWDHGVTYWHESRRSTRTRLRQGVFHPLLGDESPESASHSLHWKNVLKPSEIAWLEGHRVEGQIVFPAAGYVCTAIEAGKVLGCKREVLLIELRDFLIHQAITFGGDDSAIEVLIELSQVAEHGTGSLRAKFTYSAALGAQADELTLVASAEVRLVLGSTSPEVLPERPKETPHLIDVEPQRLYGFMERLGYNFTGAFRSLKKLRRKLGRAVCELSVQNLDTGDDFPLLLHPVEVDAAFQSIMLAYSYPGDDQLRALHLPASIRKIRVNPTLCASRRVRDTGQGISVDSSCHRADRTTPGSGFSGHANLYISGCSHAALQVDAVLFVPFSGTTMKDRNVFFEMEWVPVAPDGASAADGIPISQNDHDLLWVLSRIASFYLRKFDHEVPANSPLRTTQPLCHYLRYAHHMTELLKRGEHRYARKEWIEDTFDDVTQDVKRHGFSSSADVKIMFLVGETMPRVFKQETTMIEHMRTSGLLDQYYIHGFGTMQSSLWLGRTVKQIASRHPHLNILEVGAGTGGATKSILRSIGHSFGSYTFTDISSSFFENAAGTFAPWIDRMVFKVYDAERDPVDQGFDDRTCKYDVVVASLVIHATTELANTMRNLRKLLKPGGYLVVAEGTSDGPLQSGDGFIFGSLPGWWLGVEEGRVLSPFVNVDQWDTLLKSTGFSGIDELAPPAFLETFGLVLFVSQAIDDRITFLRKPLATTAVPTLSSPIISKLILVGGTTEPVSVLTHQLESFLKGIAGQIFIYGDLEEMDYSIVDETSAVISLVELDAPSFKQMTPERWLGFRKLFESGKTLMWVSTGRLSHEPWSNMPVGFGRSAVNEVPGLNVQFIDFPTLASIKAVLVAENLLRLHAKGFEGDDVLWTTEPELIIDEEGRHLAPRLIPIPAANERYNSIHRPIFHEVDIGESPVELHQTLDKCNVRVISRRDGAKGTGSVTTKLQTSHTVLSALKTDYGPWFLSSGSDPLGNRYLSLISRPTSVLDIPQGCAVPYDIGIPGLTEIEFLTTVAAHLISLVIMKPLLPGHTVMLHNAPPVIAKATETQAALKGIQVFCTTDSGDHTLLPSSWVRLPPYIDRTELEHILPANLASFVGFSSKDCSENEDCILAALPRHCYREQASSLYSIDSIDTSVTSTEALTSSLEEAVRFAQNASISRPEAGGEVIGLADLIAGERPKNPITVVDWDSPRPLATQVVRLDGRPMFKGDRTYWICGMSGALGISLCDWMIDRGVKHLVITTRNPKIHPSWVEDHKRRGVAVNIIPCDVTDEPALRAVYETIIQDMPPIAGALNGAMVLRDSSISNMQYDQVTDVIGPKVLGSLNLDQIFHDINLDFFILVSSINCIVGNVGQANYAAANMFMCGLAAQRRKRGLNAVAVNGGAIIGAGYITRETDRALDITVEKMAMMHLSEEDFHQIIAEAIEAGHVGSPTGPEISTGLLDISPDSPNIPKWYSNPKFSRFVVHQTASHEDKREKATTASIQDQLQNCKTQHDLSILVTERLGDQLRKILQMPADTPKSEMLSKRGPELGLDSLISVDIQSWFLKNFQVTVPVLKIMSNHTMTSLVQSAIEDIPVEMTPQLQKQYDGGSIPLASIRESSSRANLEPIDWEAESALPPETANIPRASGSPPAVPPKVVVITGATGHLGGHLLSRLLRIKSIETIHCLAVRKLTSRLQSKELPAEPRVKYHEGDLADPLLGLSEQQASSIFAEADAVIHNGADTSHAKFYTELRESNVGSTTSLVLLCLPRQIPIHYISSAGVAIYYNQETFPPRSLAEPGSLYPAWDGSFGYGCSKWVSERLLENVHRQHDNFPICIYRPSTILRDGDDSTTVRAQLDWVNSLLRSIRKIRAAPQTEHNHGALDLVRVESCCHGVIDRVVAGPKKGVEYVNQVGDIVIPLDTLHNLDADEGEVYALLPLRDWIREATTAGLHPGVAFLIQEMDKPGRPDYPMLVKD</sequence>